<evidence type="ECO:0000313" key="2">
    <source>
        <dbReference type="EMBL" id="KAI6781097.1"/>
    </source>
</evidence>
<name>A0A9Q0BCR9_9HYPO</name>
<keyword evidence="1" id="KW-1133">Transmembrane helix</keyword>
<keyword evidence="3" id="KW-1185">Reference proteome</keyword>
<dbReference type="EMBL" id="JAGIXG020000025">
    <property type="protein sequence ID" value="KAI6781097.1"/>
    <property type="molecule type" value="Genomic_DNA"/>
</dbReference>
<dbReference type="Pfam" id="PF13593">
    <property type="entry name" value="SBF_like"/>
    <property type="match status" value="1"/>
</dbReference>
<evidence type="ECO:0000313" key="3">
    <source>
        <dbReference type="Proteomes" id="UP001055219"/>
    </source>
</evidence>
<feature type="transmembrane region" description="Helical" evidence="1">
    <location>
        <begin position="127"/>
        <end position="144"/>
    </location>
</feature>
<keyword evidence="1" id="KW-0472">Membrane</keyword>
<dbReference type="InterPro" id="IPR016833">
    <property type="entry name" value="Put_Na-Bile_cotransptr"/>
</dbReference>
<accession>A0A9Q0BCR9</accession>
<dbReference type="Gene3D" id="1.20.1530.20">
    <property type="match status" value="1"/>
</dbReference>
<evidence type="ECO:0000256" key="1">
    <source>
        <dbReference type="SAM" id="Phobius"/>
    </source>
</evidence>
<gene>
    <name evidence="2" type="ORF">J7T54_003264</name>
</gene>
<dbReference type="Proteomes" id="UP001055219">
    <property type="component" value="Unassembled WGS sequence"/>
</dbReference>
<dbReference type="GeneID" id="75829767"/>
<dbReference type="AlphaFoldDB" id="A0A9Q0BCR9"/>
<reference evidence="2" key="1">
    <citation type="journal article" date="2021" name="J Fungi (Basel)">
        <title>Genomic and Metabolomic Analyses of the Marine Fungus Emericellopsis cladophorae: Insights into Saltwater Adaptability Mechanisms and Its Biosynthetic Potential.</title>
        <authorList>
            <person name="Goncalves M.F.M."/>
            <person name="Hilario S."/>
            <person name="Van de Peer Y."/>
            <person name="Esteves A.C."/>
            <person name="Alves A."/>
        </authorList>
    </citation>
    <scope>NUCLEOTIDE SEQUENCE</scope>
    <source>
        <strain evidence="2">MUM 19.33</strain>
    </source>
</reference>
<feature type="transmembrane region" description="Helical" evidence="1">
    <location>
        <begin position="62"/>
        <end position="84"/>
    </location>
</feature>
<organism evidence="2 3">
    <name type="scientific">Emericellopsis cladophorae</name>
    <dbReference type="NCBI Taxonomy" id="2686198"/>
    <lineage>
        <taxon>Eukaryota</taxon>
        <taxon>Fungi</taxon>
        <taxon>Dikarya</taxon>
        <taxon>Ascomycota</taxon>
        <taxon>Pezizomycotina</taxon>
        <taxon>Sordariomycetes</taxon>
        <taxon>Hypocreomycetidae</taxon>
        <taxon>Hypocreales</taxon>
        <taxon>Bionectriaceae</taxon>
        <taxon>Emericellopsis</taxon>
    </lineage>
</organism>
<proteinExistence type="predicted"/>
<reference evidence="2" key="2">
    <citation type="submission" date="2022-07" db="EMBL/GenBank/DDBJ databases">
        <authorList>
            <person name="Goncalves M.F.M."/>
            <person name="Hilario S."/>
            <person name="Van De Peer Y."/>
            <person name="Esteves A.C."/>
            <person name="Alves A."/>
        </authorList>
    </citation>
    <scope>NUCLEOTIDE SEQUENCE</scope>
    <source>
        <strain evidence="2">MUM 19.33</strain>
    </source>
</reference>
<dbReference type="OrthoDB" id="188035at2759"/>
<feature type="transmembrane region" description="Helical" evidence="1">
    <location>
        <begin position="96"/>
        <end position="115"/>
    </location>
</feature>
<protein>
    <submittedName>
        <fullName evidence="2">Uncharacterized protein</fullName>
    </submittedName>
</protein>
<dbReference type="RefSeq" id="XP_051361953.1">
    <property type="nucleotide sequence ID" value="XM_051506828.1"/>
</dbReference>
<sequence>MAILSSHSHKCIPSSSNTVVIGNLTGAPLSPLLTFGFMPRGKAFDDWRPANPATFGSMYSSVAMQLGLSVVLPLVVGQVVRGVLEKRTAWVLQKLYFSKVAGSFMLFMATFSSASKTSAIYEISKPSIIFDVFMNLALYMVFTAI</sequence>
<keyword evidence="1" id="KW-0812">Transmembrane</keyword>
<dbReference type="InterPro" id="IPR038770">
    <property type="entry name" value="Na+/solute_symporter_sf"/>
</dbReference>
<comment type="caution">
    <text evidence="2">The sequence shown here is derived from an EMBL/GenBank/DDBJ whole genome shotgun (WGS) entry which is preliminary data.</text>
</comment>